<dbReference type="InterPro" id="IPR018202">
    <property type="entry name" value="Ser_caboxypep_ser_AS"/>
</dbReference>
<sequence length="556" mass="61446">MKLKAVITTCLLPMVLATTFETFNPLLRYKPPTRKSRSQLPHNTRRRTASSSFLNPNTTKFAVNGTEIPDVDFDVGESYAGRLPIGKAGNSTDGHMFFWFFPTTAADAPKEIIIWLNGGPGCSSLSGLLQENGPFLWQSGTFKPYANPWSWHHVSNVVWVEQPIGTGFSTGTVTARNEDDIAQQLMGFWRHFVDTFGMHGYKVYVTGESYAGAYCPYIASNMLDTNDTRYFDVKGMLIYDPTIAGGSVANVPMNYFVQYWRNVLPFNDSTIALIANSSKECGYDEYIDKYLTFPPSGQQPDGCQGPGINAHCTDYLPNCDVFHLVTRSIFDINPGFNVYQITQVLPVPDDVLGFPYSRMFLSPGRQIYFNRKDVKQAINAPKDVDWTICANTPVFVGGDNSDPSSYRAIPHVIERTKNVQISHGTMDMVLLANSTLLAIQNMTWGGRLGFDRQPREPLFVPHHPNPVVEGSSGQGVLGTWHSERGLTWALIDLSGHQSPAWQAAVSFRQIEVLLGRVANLSDTTAFPMYASAEQPAASMLGSGTALYGFGADSLDD</sequence>
<keyword evidence="2 6" id="KW-0121">Carboxypeptidase</keyword>
<dbReference type="STRING" id="252740.A0A423VG00"/>
<dbReference type="EC" id="3.4.16.-" evidence="6"/>
<evidence type="ECO:0000256" key="2">
    <source>
        <dbReference type="ARBA" id="ARBA00022645"/>
    </source>
</evidence>
<feature type="region of interest" description="Disordered" evidence="7">
    <location>
        <begin position="31"/>
        <end position="54"/>
    </location>
</feature>
<evidence type="ECO:0000256" key="6">
    <source>
        <dbReference type="RuleBase" id="RU361156"/>
    </source>
</evidence>
<evidence type="ECO:0000256" key="4">
    <source>
        <dbReference type="ARBA" id="ARBA00022801"/>
    </source>
</evidence>
<dbReference type="InterPro" id="IPR001563">
    <property type="entry name" value="Peptidase_S10"/>
</dbReference>
<keyword evidence="5" id="KW-0325">Glycoprotein</keyword>
<evidence type="ECO:0000256" key="7">
    <source>
        <dbReference type="SAM" id="MobiDB-lite"/>
    </source>
</evidence>
<keyword evidence="9" id="KW-1185">Reference proteome</keyword>
<dbReference type="GO" id="GO:0004185">
    <property type="term" value="F:serine-type carboxypeptidase activity"/>
    <property type="evidence" value="ECO:0007669"/>
    <property type="project" value="UniProtKB-UniRule"/>
</dbReference>
<keyword evidence="4 6" id="KW-0378">Hydrolase</keyword>
<accession>A0A423VG00</accession>
<feature type="compositionally biased region" description="Basic residues" evidence="7">
    <location>
        <begin position="31"/>
        <end position="48"/>
    </location>
</feature>
<dbReference type="AlphaFoldDB" id="A0A423VG00"/>
<dbReference type="OrthoDB" id="443318at2759"/>
<dbReference type="Pfam" id="PF00450">
    <property type="entry name" value="Peptidase_S10"/>
    <property type="match status" value="1"/>
</dbReference>
<dbReference type="PANTHER" id="PTHR11802:SF479">
    <property type="entry name" value="CARBOXYPEPTIDASE"/>
    <property type="match status" value="1"/>
</dbReference>
<keyword evidence="3 6" id="KW-0645">Protease</keyword>
<dbReference type="EMBL" id="LJZO01000054">
    <property type="protein sequence ID" value="ROV89937.1"/>
    <property type="molecule type" value="Genomic_DNA"/>
</dbReference>
<evidence type="ECO:0000256" key="5">
    <source>
        <dbReference type="ARBA" id="ARBA00023180"/>
    </source>
</evidence>
<dbReference type="SUPFAM" id="SSF53474">
    <property type="entry name" value="alpha/beta-Hydrolases"/>
    <property type="match status" value="1"/>
</dbReference>
<evidence type="ECO:0000256" key="1">
    <source>
        <dbReference type="ARBA" id="ARBA00009431"/>
    </source>
</evidence>
<name>A0A423VG00_CYTCH</name>
<dbReference type="Proteomes" id="UP000284375">
    <property type="component" value="Unassembled WGS sequence"/>
</dbReference>
<evidence type="ECO:0000313" key="8">
    <source>
        <dbReference type="EMBL" id="ROV89937.1"/>
    </source>
</evidence>
<reference evidence="8 9" key="1">
    <citation type="submission" date="2015-09" db="EMBL/GenBank/DDBJ databases">
        <title>Host preference determinants of Valsa canker pathogens revealed by comparative genomics.</title>
        <authorList>
            <person name="Yin Z."/>
            <person name="Huang L."/>
        </authorList>
    </citation>
    <scope>NUCLEOTIDE SEQUENCE [LARGE SCALE GENOMIC DNA]</scope>
    <source>
        <strain evidence="8 9">YSFL</strain>
    </source>
</reference>
<protein>
    <recommendedName>
        <fullName evidence="6">Carboxypeptidase</fullName>
        <ecNumber evidence="6">3.4.16.-</ecNumber>
    </recommendedName>
</protein>
<evidence type="ECO:0000256" key="3">
    <source>
        <dbReference type="ARBA" id="ARBA00022670"/>
    </source>
</evidence>
<dbReference type="PANTHER" id="PTHR11802">
    <property type="entry name" value="SERINE PROTEASE FAMILY S10 SERINE CARBOXYPEPTIDASE"/>
    <property type="match status" value="1"/>
</dbReference>
<dbReference type="InterPro" id="IPR029058">
    <property type="entry name" value="AB_hydrolase_fold"/>
</dbReference>
<comment type="similarity">
    <text evidence="1 6">Belongs to the peptidase S10 family.</text>
</comment>
<evidence type="ECO:0000313" key="9">
    <source>
        <dbReference type="Proteomes" id="UP000284375"/>
    </source>
</evidence>
<feature type="signal peptide" evidence="6">
    <location>
        <begin position="1"/>
        <end position="17"/>
    </location>
</feature>
<keyword evidence="6" id="KW-0732">Signal</keyword>
<gene>
    <name evidence="8" type="ORF">VSDG_08255</name>
</gene>
<dbReference type="PROSITE" id="PS00131">
    <property type="entry name" value="CARBOXYPEPT_SER_SER"/>
    <property type="match status" value="1"/>
</dbReference>
<dbReference type="PRINTS" id="PR00724">
    <property type="entry name" value="CRBOXYPTASEC"/>
</dbReference>
<dbReference type="Gene3D" id="3.40.50.1820">
    <property type="entry name" value="alpha/beta hydrolase"/>
    <property type="match status" value="1"/>
</dbReference>
<proteinExistence type="inferred from homology"/>
<dbReference type="GO" id="GO:0006508">
    <property type="term" value="P:proteolysis"/>
    <property type="evidence" value="ECO:0007669"/>
    <property type="project" value="UniProtKB-KW"/>
</dbReference>
<feature type="chain" id="PRO_5018809352" description="Carboxypeptidase" evidence="6">
    <location>
        <begin position="18"/>
        <end position="556"/>
    </location>
</feature>
<comment type="caution">
    <text evidence="8">The sequence shown here is derived from an EMBL/GenBank/DDBJ whole genome shotgun (WGS) entry which is preliminary data.</text>
</comment>
<organism evidence="8 9">
    <name type="scientific">Cytospora chrysosperma</name>
    <name type="common">Cytospora canker fungus</name>
    <name type="synonym">Sphaeria chrysosperma</name>
    <dbReference type="NCBI Taxonomy" id="252740"/>
    <lineage>
        <taxon>Eukaryota</taxon>
        <taxon>Fungi</taxon>
        <taxon>Dikarya</taxon>
        <taxon>Ascomycota</taxon>
        <taxon>Pezizomycotina</taxon>
        <taxon>Sordariomycetes</taxon>
        <taxon>Sordariomycetidae</taxon>
        <taxon>Diaporthales</taxon>
        <taxon>Cytosporaceae</taxon>
        <taxon>Cytospora</taxon>
    </lineage>
</organism>